<accession>A0A4Y7T5F4</accession>
<comment type="caution">
    <text evidence="2">The sequence shown here is derived from an EMBL/GenBank/DDBJ whole genome shotgun (WGS) entry which is preliminary data.</text>
</comment>
<evidence type="ECO:0000313" key="3">
    <source>
        <dbReference type="Proteomes" id="UP000298030"/>
    </source>
</evidence>
<feature type="compositionally biased region" description="Basic and acidic residues" evidence="1">
    <location>
        <begin position="52"/>
        <end position="65"/>
    </location>
</feature>
<protein>
    <submittedName>
        <fullName evidence="2">Uncharacterized protein</fullName>
    </submittedName>
</protein>
<proteinExistence type="predicted"/>
<organism evidence="2 3">
    <name type="scientific">Coprinellus micaceus</name>
    <name type="common">Glistening ink-cap mushroom</name>
    <name type="synonym">Coprinus micaceus</name>
    <dbReference type="NCBI Taxonomy" id="71717"/>
    <lineage>
        <taxon>Eukaryota</taxon>
        <taxon>Fungi</taxon>
        <taxon>Dikarya</taxon>
        <taxon>Basidiomycota</taxon>
        <taxon>Agaricomycotina</taxon>
        <taxon>Agaricomycetes</taxon>
        <taxon>Agaricomycetidae</taxon>
        <taxon>Agaricales</taxon>
        <taxon>Agaricineae</taxon>
        <taxon>Psathyrellaceae</taxon>
        <taxon>Coprinellus</taxon>
    </lineage>
</organism>
<feature type="region of interest" description="Disordered" evidence="1">
    <location>
        <begin position="42"/>
        <end position="73"/>
    </location>
</feature>
<reference evidence="2 3" key="1">
    <citation type="journal article" date="2019" name="Nat. Ecol. Evol.">
        <title>Megaphylogeny resolves global patterns of mushroom evolution.</title>
        <authorList>
            <person name="Varga T."/>
            <person name="Krizsan K."/>
            <person name="Foldi C."/>
            <person name="Dima B."/>
            <person name="Sanchez-Garcia M."/>
            <person name="Sanchez-Ramirez S."/>
            <person name="Szollosi G.J."/>
            <person name="Szarkandi J.G."/>
            <person name="Papp V."/>
            <person name="Albert L."/>
            <person name="Andreopoulos W."/>
            <person name="Angelini C."/>
            <person name="Antonin V."/>
            <person name="Barry K.W."/>
            <person name="Bougher N.L."/>
            <person name="Buchanan P."/>
            <person name="Buyck B."/>
            <person name="Bense V."/>
            <person name="Catcheside P."/>
            <person name="Chovatia M."/>
            <person name="Cooper J."/>
            <person name="Damon W."/>
            <person name="Desjardin D."/>
            <person name="Finy P."/>
            <person name="Geml J."/>
            <person name="Haridas S."/>
            <person name="Hughes K."/>
            <person name="Justo A."/>
            <person name="Karasinski D."/>
            <person name="Kautmanova I."/>
            <person name="Kiss B."/>
            <person name="Kocsube S."/>
            <person name="Kotiranta H."/>
            <person name="LaButti K.M."/>
            <person name="Lechner B.E."/>
            <person name="Liimatainen K."/>
            <person name="Lipzen A."/>
            <person name="Lukacs Z."/>
            <person name="Mihaltcheva S."/>
            <person name="Morgado L.N."/>
            <person name="Niskanen T."/>
            <person name="Noordeloos M.E."/>
            <person name="Ohm R.A."/>
            <person name="Ortiz-Santana B."/>
            <person name="Ovrebo C."/>
            <person name="Racz N."/>
            <person name="Riley R."/>
            <person name="Savchenko A."/>
            <person name="Shiryaev A."/>
            <person name="Soop K."/>
            <person name="Spirin V."/>
            <person name="Szebenyi C."/>
            <person name="Tomsovsky M."/>
            <person name="Tulloss R.E."/>
            <person name="Uehling J."/>
            <person name="Grigoriev I.V."/>
            <person name="Vagvolgyi C."/>
            <person name="Papp T."/>
            <person name="Martin F.M."/>
            <person name="Miettinen O."/>
            <person name="Hibbett D.S."/>
            <person name="Nagy L.G."/>
        </authorList>
    </citation>
    <scope>NUCLEOTIDE SEQUENCE [LARGE SCALE GENOMIC DNA]</scope>
    <source>
        <strain evidence="2 3">FP101781</strain>
    </source>
</reference>
<dbReference type="Proteomes" id="UP000298030">
    <property type="component" value="Unassembled WGS sequence"/>
</dbReference>
<evidence type="ECO:0000256" key="1">
    <source>
        <dbReference type="SAM" id="MobiDB-lite"/>
    </source>
</evidence>
<name>A0A4Y7T5F4_COPMI</name>
<evidence type="ECO:0000313" key="2">
    <source>
        <dbReference type="EMBL" id="TEB29355.1"/>
    </source>
</evidence>
<sequence>MYQKSGGDVGSSALQRERRRTFSCAGDPIQVQYKKEVKPRAGFEFRGSGSKTVERSSGKNSRDNFIRGPPARSDAQFQPQFQARIQETTSPIGQFQSRLWGIEPPPVVPTNFTLPLTALTSSSWVRLRVVSMCHWRAIRTNRTSDVNQLPGDFQLWVLLAPRVASPYLTLLFGDITVTCK</sequence>
<dbReference type="AlphaFoldDB" id="A0A4Y7T5F4"/>
<feature type="region of interest" description="Disordered" evidence="1">
    <location>
        <begin position="1"/>
        <end position="21"/>
    </location>
</feature>
<keyword evidence="3" id="KW-1185">Reference proteome</keyword>
<dbReference type="EMBL" id="QPFP01000028">
    <property type="protein sequence ID" value="TEB29355.1"/>
    <property type="molecule type" value="Genomic_DNA"/>
</dbReference>
<gene>
    <name evidence="2" type="ORF">FA13DRAFT_1711299</name>
</gene>